<dbReference type="Gene3D" id="1.25.10.10">
    <property type="entry name" value="Leucine-rich Repeat Variant"/>
    <property type="match status" value="3"/>
</dbReference>
<accession>A0A7K0BQI0</accession>
<dbReference type="GO" id="GO:0016491">
    <property type="term" value="F:oxidoreductase activity"/>
    <property type="evidence" value="ECO:0007669"/>
    <property type="project" value="TreeGrafter"/>
</dbReference>
<dbReference type="PANTHER" id="PTHR12697">
    <property type="entry name" value="PBS LYASE HEAT-LIKE PROTEIN"/>
    <property type="match status" value="1"/>
</dbReference>
<dbReference type="OrthoDB" id="4160491at2"/>
<reference evidence="1 2" key="1">
    <citation type="submission" date="2019-10" db="EMBL/GenBank/DDBJ databases">
        <title>Actinomadura rubteroloni sp. nov. and Actinomadura macrotermitis sp. nov., isolated from the gut of fungus growing-termite Macrotermes natalensis.</title>
        <authorList>
            <person name="Benndorf R."/>
            <person name="Martin K."/>
            <person name="Kuefner M."/>
            <person name="De Beer W."/>
            <person name="Kaster A.-K."/>
            <person name="Vollmers J."/>
            <person name="Poulsen M."/>
            <person name="Beemelmanns C."/>
        </authorList>
    </citation>
    <scope>NUCLEOTIDE SEQUENCE [LARGE SCALE GENOMIC DNA]</scope>
    <source>
        <strain evidence="1 2">RB68</strain>
    </source>
</reference>
<protein>
    <recommendedName>
        <fullName evidence="3">HEAT repeat domain-containing protein</fullName>
    </recommendedName>
</protein>
<gene>
    <name evidence="1" type="ORF">ACRB68_14770</name>
</gene>
<evidence type="ECO:0000313" key="1">
    <source>
        <dbReference type="EMBL" id="MQY03435.1"/>
    </source>
</evidence>
<dbReference type="InterPro" id="IPR016024">
    <property type="entry name" value="ARM-type_fold"/>
</dbReference>
<keyword evidence="2" id="KW-1185">Reference proteome</keyword>
<proteinExistence type="predicted"/>
<dbReference type="Pfam" id="PF13646">
    <property type="entry name" value="HEAT_2"/>
    <property type="match status" value="1"/>
</dbReference>
<dbReference type="AlphaFoldDB" id="A0A7K0BQI0"/>
<name>A0A7K0BQI0_9ACTN</name>
<dbReference type="InterPro" id="IPR004155">
    <property type="entry name" value="PBS_lyase_HEAT"/>
</dbReference>
<comment type="caution">
    <text evidence="1">The sequence shown here is derived from an EMBL/GenBank/DDBJ whole genome shotgun (WGS) entry which is preliminary data.</text>
</comment>
<dbReference type="PANTHER" id="PTHR12697:SF38">
    <property type="entry name" value="PBS LYASE HEAT DOMAIN PROTEIN REPEAT-CONTAINING PROTEIN"/>
    <property type="match status" value="1"/>
</dbReference>
<evidence type="ECO:0000313" key="2">
    <source>
        <dbReference type="Proteomes" id="UP000487268"/>
    </source>
</evidence>
<dbReference type="EMBL" id="WEGH01000001">
    <property type="protein sequence ID" value="MQY03435.1"/>
    <property type="molecule type" value="Genomic_DNA"/>
</dbReference>
<evidence type="ECO:0008006" key="3">
    <source>
        <dbReference type="Google" id="ProtNLM"/>
    </source>
</evidence>
<sequence>MIADHQVAFFLREIGADDPARRAAAAKGLGRVPGRAAELAALTQDPAPQVRAAAAQGLGRQGEQAPVDPLVALCSDPDAEVRRRAANVLDRLGASGPEVAAAFARLAGDAELRNRLLVLTWLRRAEVPVPPGTLTPLLADPGADAGLWAAAASLLRLLPEADAAFADLVRTAPAEPRRRALDMLAAPQAGIPGIGPDSEPAAREAAWLRLWTPNPRVVQALLAAFDAETEPPARNILFRALAAHRVPEAVAPAAAWLADPDCGSSAAMALGQAGTAEAVELLRRSVRKPAAACALGAAGGVPDAELLLGLLDDPDEPVRLGAVDGLGAFFQRFDSPLRSRLERWRAERVPGVPEPPAADDPALRALANQTAERLTLLLTQDTEHADAYHDALWHLPEVRPLLPTLLQNPAGKVRSTALHLAERFGEVGFTARLRLLEDPYHAVRQGAAMGFLQLAKQRKLTPDEQEALRPHLEHAQDDPDHYVRTFTATALEHLDQAP</sequence>
<dbReference type="SMART" id="SM00567">
    <property type="entry name" value="EZ_HEAT"/>
    <property type="match status" value="3"/>
</dbReference>
<dbReference type="Proteomes" id="UP000487268">
    <property type="component" value="Unassembled WGS sequence"/>
</dbReference>
<organism evidence="1 2">
    <name type="scientific">Actinomadura macrotermitis</name>
    <dbReference type="NCBI Taxonomy" id="2585200"/>
    <lineage>
        <taxon>Bacteria</taxon>
        <taxon>Bacillati</taxon>
        <taxon>Actinomycetota</taxon>
        <taxon>Actinomycetes</taxon>
        <taxon>Streptosporangiales</taxon>
        <taxon>Thermomonosporaceae</taxon>
        <taxon>Actinomadura</taxon>
    </lineage>
</organism>
<dbReference type="SUPFAM" id="SSF48371">
    <property type="entry name" value="ARM repeat"/>
    <property type="match status" value="1"/>
</dbReference>
<dbReference type="RefSeq" id="WP_153531365.1">
    <property type="nucleotide sequence ID" value="NZ_WEGH01000001.1"/>
</dbReference>
<dbReference type="InterPro" id="IPR011989">
    <property type="entry name" value="ARM-like"/>
</dbReference>